<evidence type="ECO:0000313" key="4">
    <source>
        <dbReference type="Proteomes" id="UP001519332"/>
    </source>
</evidence>
<protein>
    <submittedName>
        <fullName evidence="3">Uncharacterized protein</fullName>
    </submittedName>
</protein>
<keyword evidence="4" id="KW-1185">Reference proteome</keyword>
<feature type="transmembrane region" description="Helical" evidence="2">
    <location>
        <begin position="6"/>
        <end position="27"/>
    </location>
</feature>
<comment type="caution">
    <text evidence="3">The sequence shown here is derived from an EMBL/GenBank/DDBJ whole genome shotgun (WGS) entry which is preliminary data.</text>
</comment>
<keyword evidence="2" id="KW-0812">Transmembrane</keyword>
<gene>
    <name evidence="3" type="ORF">JOF56_002766</name>
</gene>
<proteinExistence type="predicted"/>
<feature type="region of interest" description="Disordered" evidence="1">
    <location>
        <begin position="41"/>
        <end position="156"/>
    </location>
</feature>
<feature type="compositionally biased region" description="Pro residues" evidence="1">
    <location>
        <begin position="89"/>
        <end position="114"/>
    </location>
</feature>
<keyword evidence="2" id="KW-0472">Membrane</keyword>
<reference evidence="3 4" key="1">
    <citation type="submission" date="2021-03" db="EMBL/GenBank/DDBJ databases">
        <title>Sequencing the genomes of 1000 actinobacteria strains.</title>
        <authorList>
            <person name="Klenk H.-P."/>
        </authorList>
    </citation>
    <scope>NUCLEOTIDE SEQUENCE [LARGE SCALE GENOMIC DNA]</scope>
    <source>
        <strain evidence="3 4">DSM 46670</strain>
    </source>
</reference>
<evidence type="ECO:0000256" key="2">
    <source>
        <dbReference type="SAM" id="Phobius"/>
    </source>
</evidence>
<feature type="region of interest" description="Disordered" evidence="1">
    <location>
        <begin position="266"/>
        <end position="292"/>
    </location>
</feature>
<sequence>MQIFGQVWLWSLGSFLLGVLFTWLLLVRPARKRVVELEEAALRSPEPTRTAQPIAEPPGQPGPNKTDRFLDDLFESQRPPQMPQHVAPPVMPPPPAAPAMAPPSPGPTAPPEPPIPDESDTELSDAPFRQFTQSTTVFVPPTNLPQPSDVPASGSAEDWFTKEDEADPHAITDVEDDEQVDDRGTIFTQHTTPIPAEMIRSLDEAQPEPAEDFEPEPDLAPAEVTQHFEAVQPVEPFEPVAEPALAGAPAESGRSLFEPVVPVGEYEEAEEDDFVPPGPFGPGSAMPLPGGGAPAPEFNVKASVTALRYCTQDNPQFDRIVAEVWFRTPSDAERVGFRVLS</sequence>
<accession>A0ABS4TD84</accession>
<dbReference type="Proteomes" id="UP001519332">
    <property type="component" value="Unassembled WGS sequence"/>
</dbReference>
<organism evidence="3 4">
    <name type="scientific">Kibdelosporangium banguiense</name>
    <dbReference type="NCBI Taxonomy" id="1365924"/>
    <lineage>
        <taxon>Bacteria</taxon>
        <taxon>Bacillati</taxon>
        <taxon>Actinomycetota</taxon>
        <taxon>Actinomycetes</taxon>
        <taxon>Pseudonocardiales</taxon>
        <taxon>Pseudonocardiaceae</taxon>
        <taxon>Kibdelosporangium</taxon>
    </lineage>
</organism>
<dbReference type="EMBL" id="JAGINW010000001">
    <property type="protein sequence ID" value="MBP2322381.1"/>
    <property type="molecule type" value="Genomic_DNA"/>
</dbReference>
<evidence type="ECO:0000256" key="1">
    <source>
        <dbReference type="SAM" id="MobiDB-lite"/>
    </source>
</evidence>
<name>A0ABS4TD84_9PSEU</name>
<dbReference type="RefSeq" id="WP_209637797.1">
    <property type="nucleotide sequence ID" value="NZ_JAGINW010000001.1"/>
</dbReference>
<keyword evidence="2" id="KW-1133">Transmembrane helix</keyword>
<evidence type="ECO:0000313" key="3">
    <source>
        <dbReference type="EMBL" id="MBP2322381.1"/>
    </source>
</evidence>